<gene>
    <name evidence="9" type="ORF">LCGC14_0906460</name>
</gene>
<keyword evidence="7 8" id="KW-0472">Membrane</keyword>
<evidence type="ECO:0000256" key="5">
    <source>
        <dbReference type="ARBA" id="ARBA00022692"/>
    </source>
</evidence>
<evidence type="ECO:0000256" key="7">
    <source>
        <dbReference type="ARBA" id="ARBA00023136"/>
    </source>
</evidence>
<dbReference type="Gene3D" id="1.10.3470.10">
    <property type="entry name" value="ABC transporter involved in vitamin B12 uptake, BtuC"/>
    <property type="match status" value="2"/>
</dbReference>
<dbReference type="AlphaFoldDB" id="A0A0F9PFQ4"/>
<evidence type="ECO:0000256" key="6">
    <source>
        <dbReference type="ARBA" id="ARBA00022989"/>
    </source>
</evidence>
<accession>A0A0F9PFQ4</accession>
<proteinExistence type="inferred from homology"/>
<comment type="caution">
    <text evidence="9">The sequence shown here is derived from an EMBL/GenBank/DDBJ whole genome shotgun (WGS) entry which is preliminary data.</text>
</comment>
<evidence type="ECO:0000256" key="3">
    <source>
        <dbReference type="ARBA" id="ARBA00022448"/>
    </source>
</evidence>
<evidence type="ECO:0000256" key="4">
    <source>
        <dbReference type="ARBA" id="ARBA00022475"/>
    </source>
</evidence>
<evidence type="ECO:0008006" key="10">
    <source>
        <dbReference type="Google" id="ProtNLM"/>
    </source>
</evidence>
<feature type="transmembrane region" description="Helical" evidence="8">
    <location>
        <begin position="575"/>
        <end position="602"/>
    </location>
</feature>
<keyword evidence="5 8" id="KW-0812">Transmembrane</keyword>
<feature type="transmembrane region" description="Helical" evidence="8">
    <location>
        <begin position="12"/>
        <end position="29"/>
    </location>
</feature>
<feature type="transmembrane region" description="Helical" evidence="8">
    <location>
        <begin position="97"/>
        <end position="120"/>
    </location>
</feature>
<organism evidence="9">
    <name type="scientific">marine sediment metagenome</name>
    <dbReference type="NCBI Taxonomy" id="412755"/>
    <lineage>
        <taxon>unclassified sequences</taxon>
        <taxon>metagenomes</taxon>
        <taxon>ecological metagenomes</taxon>
    </lineage>
</organism>
<name>A0A0F9PFQ4_9ZZZZ</name>
<reference evidence="9" key="1">
    <citation type="journal article" date="2015" name="Nature">
        <title>Complex archaea that bridge the gap between prokaryotes and eukaryotes.</title>
        <authorList>
            <person name="Spang A."/>
            <person name="Saw J.H."/>
            <person name="Jorgensen S.L."/>
            <person name="Zaremba-Niedzwiedzka K."/>
            <person name="Martijn J."/>
            <person name="Lind A.E."/>
            <person name="van Eijk R."/>
            <person name="Schleper C."/>
            <person name="Guy L."/>
            <person name="Ettema T.J."/>
        </authorList>
    </citation>
    <scope>NUCLEOTIDE SEQUENCE</scope>
</reference>
<evidence type="ECO:0000256" key="1">
    <source>
        <dbReference type="ARBA" id="ARBA00004651"/>
    </source>
</evidence>
<feature type="transmembrane region" description="Helical" evidence="8">
    <location>
        <begin position="359"/>
        <end position="380"/>
    </location>
</feature>
<dbReference type="Pfam" id="PF01032">
    <property type="entry name" value="FecCD"/>
    <property type="match status" value="2"/>
</dbReference>
<dbReference type="NCBIfam" id="NF007866">
    <property type="entry name" value="PRK10577.1-2"/>
    <property type="match status" value="1"/>
</dbReference>
<feature type="transmembrane region" description="Helical" evidence="8">
    <location>
        <begin position="64"/>
        <end position="85"/>
    </location>
</feature>
<feature type="transmembrane region" description="Helical" evidence="8">
    <location>
        <begin position="311"/>
        <end position="331"/>
    </location>
</feature>
<keyword evidence="4" id="KW-1003">Cell membrane</keyword>
<keyword evidence="6 8" id="KW-1133">Transmembrane helix</keyword>
<feature type="transmembrane region" description="Helical" evidence="8">
    <location>
        <begin position="614"/>
        <end position="635"/>
    </location>
</feature>
<comment type="subcellular location">
    <subcellularLocation>
        <location evidence="1">Cell membrane</location>
        <topology evidence="1">Multi-pass membrane protein</topology>
    </subcellularLocation>
</comment>
<feature type="transmembrane region" description="Helical" evidence="8">
    <location>
        <begin position="529"/>
        <end position="554"/>
    </location>
</feature>
<sequence>MISLHRRASPAYICLPLVILCAVITFNLLKQTLPDLNEGAFDFAIGLSAPEAQTMSAAVFQFSVLPRMAIALLVGAALGLAGVLMQQVLRNPIASPTTLGVASGAQLGLLLATLFAPGLLAFGSEWVALAGGAISLLIVLSLSWHRGLAPVAVVLAGLVVNLYIGALSTVLILFHQEEFRGLMIWAAGSLAQNSWSDTLHLLPRLVVAAIIAGLMARPLSLLELNESSASSLGISVRKLRLLALGLSVFITASAVSLVGIVGFVGLAAPVIVKLMGARTLAQRLLWAPVFGGLLLLTTDLLLLQYSAQLPSMVPTGAMTGLLGAPLLLWLIPRLSLKSTAPNTAKTTLQAASKPTSRMFLWLLVLLLVSSIVALFVTQSIEGWVFNGTGQWESIVNWRLPRVLAAAGAGVLLALAGTTIQRMTGNPMASPEVLGISSGTAIGLIITIYFSTNVTAPLLILAGAMSAVITLAVLIFLNRRTGFQSERLLLTGIAIAALFEPIRSIFLANGDPRIQQVIAWMSGSTYYVDFPTGLSALLLAVMMVALTPLVARWLDLLPLGRNVALGLGLGVDRVRLILLALVAILTAFATLIVGPLSFAGLLAPHVARMLGFSKALPHLVGSAIVGALLMISADWLGRQVLFPQEIPAGLVAALLGGAYFMWGLRRY</sequence>
<feature type="transmembrane region" description="Helical" evidence="8">
    <location>
        <begin position="241"/>
        <end position="272"/>
    </location>
</feature>
<dbReference type="PANTHER" id="PTHR30472">
    <property type="entry name" value="FERRIC ENTEROBACTIN TRANSPORT SYSTEM PERMEASE PROTEIN"/>
    <property type="match status" value="1"/>
</dbReference>
<dbReference type="GO" id="GO:0022857">
    <property type="term" value="F:transmembrane transporter activity"/>
    <property type="evidence" value="ECO:0007669"/>
    <property type="project" value="InterPro"/>
</dbReference>
<protein>
    <recommendedName>
        <fullName evidence="10">Fe(3+)-hydroxamate ABC transporter permease FhuB</fullName>
    </recommendedName>
</protein>
<evidence type="ECO:0000256" key="2">
    <source>
        <dbReference type="ARBA" id="ARBA00007935"/>
    </source>
</evidence>
<evidence type="ECO:0000313" key="9">
    <source>
        <dbReference type="EMBL" id="KKN23292.1"/>
    </source>
</evidence>
<feature type="transmembrane region" description="Helical" evidence="8">
    <location>
        <begin position="126"/>
        <end position="144"/>
    </location>
</feature>
<dbReference type="PANTHER" id="PTHR30472:SF37">
    <property type="entry name" value="FE(3+) DICITRATE TRANSPORT SYSTEM PERMEASE PROTEIN FECD-RELATED"/>
    <property type="match status" value="1"/>
</dbReference>
<dbReference type="EMBL" id="LAZR01002987">
    <property type="protein sequence ID" value="KKN23292.1"/>
    <property type="molecule type" value="Genomic_DNA"/>
</dbReference>
<keyword evidence="3" id="KW-0813">Transport</keyword>
<comment type="similarity">
    <text evidence="2">Belongs to the binding-protein-dependent transport system permease family. FecCD subfamily.</text>
</comment>
<feature type="transmembrane region" description="Helical" evidence="8">
    <location>
        <begin position="431"/>
        <end position="449"/>
    </location>
</feature>
<feature type="transmembrane region" description="Helical" evidence="8">
    <location>
        <begin position="284"/>
        <end position="305"/>
    </location>
</feature>
<evidence type="ECO:0000256" key="8">
    <source>
        <dbReference type="SAM" id="Phobius"/>
    </source>
</evidence>
<dbReference type="GO" id="GO:0005886">
    <property type="term" value="C:plasma membrane"/>
    <property type="evidence" value="ECO:0007669"/>
    <property type="project" value="UniProtKB-SubCell"/>
</dbReference>
<dbReference type="CDD" id="cd06550">
    <property type="entry name" value="TM_ABC_iron-siderophores_like"/>
    <property type="match status" value="2"/>
</dbReference>
<feature type="transmembrane region" description="Helical" evidence="8">
    <location>
        <begin position="400"/>
        <end position="419"/>
    </location>
</feature>
<dbReference type="GO" id="GO:0033214">
    <property type="term" value="P:siderophore-iron import into cell"/>
    <property type="evidence" value="ECO:0007669"/>
    <property type="project" value="TreeGrafter"/>
</dbReference>
<feature type="transmembrane region" description="Helical" evidence="8">
    <location>
        <begin position="647"/>
        <end position="663"/>
    </location>
</feature>
<dbReference type="InterPro" id="IPR037294">
    <property type="entry name" value="ABC_BtuC-like"/>
</dbReference>
<feature type="transmembrane region" description="Helical" evidence="8">
    <location>
        <begin position="151"/>
        <end position="173"/>
    </location>
</feature>
<dbReference type="SUPFAM" id="SSF81345">
    <property type="entry name" value="ABC transporter involved in vitamin B12 uptake, BtuC"/>
    <property type="match status" value="2"/>
</dbReference>
<dbReference type="InterPro" id="IPR000522">
    <property type="entry name" value="ABC_transptr_permease_BtuC"/>
</dbReference>
<feature type="transmembrane region" description="Helical" evidence="8">
    <location>
        <begin position="455"/>
        <end position="476"/>
    </location>
</feature>